<dbReference type="InterPro" id="IPR004358">
    <property type="entry name" value="Sig_transdc_His_kin-like_C"/>
</dbReference>
<dbReference type="EC" id="2.7.13.3" evidence="2"/>
<organism evidence="11 12">
    <name type="scientific">Pelotomaculum schinkii</name>
    <dbReference type="NCBI Taxonomy" id="78350"/>
    <lineage>
        <taxon>Bacteria</taxon>
        <taxon>Bacillati</taxon>
        <taxon>Bacillota</taxon>
        <taxon>Clostridia</taxon>
        <taxon>Eubacteriales</taxon>
        <taxon>Desulfotomaculaceae</taxon>
        <taxon>Pelotomaculum</taxon>
    </lineage>
</organism>
<dbReference type="InterPro" id="IPR036890">
    <property type="entry name" value="HATPase_C_sf"/>
</dbReference>
<dbReference type="AlphaFoldDB" id="A0A4Y7RET6"/>
<gene>
    <name evidence="11" type="primary">kinE_2</name>
    <name evidence="11" type="ORF">Psch_00846</name>
</gene>
<sequence length="359" mass="39962">MLELAEEWSRLALDHLPVGLLVINRHRKIRIFNQTLSRFLGLKSEKVLGRPLLELMDDRGTEFNILLQTLITGKEFQNVKPQAVTTVSCCVACLVNTYPVRNRTGITVGAMAVFSPAARLQEMENAVVKAEKLAILGQMAAGMVHEIRNPLTAVGCFLQLLHKCLKGNPKEEYIPIMLAELNHANRLISEFLQFAKPGYSRPGRCSIVEIIKDVVLLVESEALSRQFNIEVDLDVNIPKIIVDSGQLKQVFINIIKNAFDALSEGGKIFVQTTWNELEGFVQISFRDTGVGIDKETLENMFNPFFTTKESGTGLGMFTSKKIIDNHGGRIEIQSEPGKGTTVTVLLPVEQQHAYTRTGI</sequence>
<dbReference type="Pfam" id="PF00512">
    <property type="entry name" value="HisKA"/>
    <property type="match status" value="1"/>
</dbReference>
<keyword evidence="4 11" id="KW-0808">Transferase</keyword>
<dbReference type="Gene3D" id="3.30.450.20">
    <property type="entry name" value="PAS domain"/>
    <property type="match status" value="1"/>
</dbReference>
<dbReference type="PANTHER" id="PTHR43065:SF10">
    <property type="entry name" value="PEROXIDE STRESS-ACTIVATED HISTIDINE KINASE MAK3"/>
    <property type="match status" value="1"/>
</dbReference>
<evidence type="ECO:0000259" key="9">
    <source>
        <dbReference type="PROSITE" id="PS50109"/>
    </source>
</evidence>
<feature type="domain" description="Histidine kinase" evidence="9">
    <location>
        <begin position="142"/>
        <end position="350"/>
    </location>
</feature>
<evidence type="ECO:0000313" key="12">
    <source>
        <dbReference type="Proteomes" id="UP000298324"/>
    </source>
</evidence>
<keyword evidence="5" id="KW-0547">Nucleotide-binding</keyword>
<dbReference type="Pfam" id="PF00989">
    <property type="entry name" value="PAS"/>
    <property type="match status" value="1"/>
</dbReference>
<evidence type="ECO:0000256" key="2">
    <source>
        <dbReference type="ARBA" id="ARBA00012438"/>
    </source>
</evidence>
<dbReference type="InterPro" id="IPR003594">
    <property type="entry name" value="HATPase_dom"/>
</dbReference>
<evidence type="ECO:0000256" key="4">
    <source>
        <dbReference type="ARBA" id="ARBA00022679"/>
    </source>
</evidence>
<dbReference type="InterPro" id="IPR003661">
    <property type="entry name" value="HisK_dim/P_dom"/>
</dbReference>
<dbReference type="Proteomes" id="UP000298324">
    <property type="component" value="Unassembled WGS sequence"/>
</dbReference>
<evidence type="ECO:0000256" key="3">
    <source>
        <dbReference type="ARBA" id="ARBA00022553"/>
    </source>
</evidence>
<dbReference type="GO" id="GO:0005524">
    <property type="term" value="F:ATP binding"/>
    <property type="evidence" value="ECO:0007669"/>
    <property type="project" value="UniProtKB-KW"/>
</dbReference>
<dbReference type="Pfam" id="PF02518">
    <property type="entry name" value="HATPase_c"/>
    <property type="match status" value="1"/>
</dbReference>
<dbReference type="SMART" id="SM00388">
    <property type="entry name" value="HisKA"/>
    <property type="match status" value="1"/>
</dbReference>
<dbReference type="SMART" id="SM00091">
    <property type="entry name" value="PAS"/>
    <property type="match status" value="1"/>
</dbReference>
<dbReference type="CDD" id="cd00082">
    <property type="entry name" value="HisKA"/>
    <property type="match status" value="1"/>
</dbReference>
<dbReference type="SUPFAM" id="SSF47384">
    <property type="entry name" value="Homodimeric domain of signal transducing histidine kinase"/>
    <property type="match status" value="1"/>
</dbReference>
<dbReference type="InterPro" id="IPR013767">
    <property type="entry name" value="PAS_fold"/>
</dbReference>
<dbReference type="PANTHER" id="PTHR43065">
    <property type="entry name" value="SENSOR HISTIDINE KINASE"/>
    <property type="match status" value="1"/>
</dbReference>
<dbReference type="InterPro" id="IPR036097">
    <property type="entry name" value="HisK_dim/P_sf"/>
</dbReference>
<name>A0A4Y7RET6_9FIRM</name>
<keyword evidence="12" id="KW-1185">Reference proteome</keyword>
<evidence type="ECO:0000256" key="6">
    <source>
        <dbReference type="ARBA" id="ARBA00022777"/>
    </source>
</evidence>
<keyword evidence="3" id="KW-0597">Phosphoprotein</keyword>
<dbReference type="SMART" id="SM00387">
    <property type="entry name" value="HATPase_c"/>
    <property type="match status" value="1"/>
</dbReference>
<dbReference type="Gene3D" id="1.10.287.130">
    <property type="match status" value="1"/>
</dbReference>
<comment type="caution">
    <text evidence="11">The sequence shown here is derived from an EMBL/GenBank/DDBJ whole genome shotgun (WGS) entry which is preliminary data.</text>
</comment>
<accession>A0A4Y7RET6</accession>
<dbReference type="InterPro" id="IPR005467">
    <property type="entry name" value="His_kinase_dom"/>
</dbReference>
<reference evidence="11 12" key="1">
    <citation type="journal article" date="2018" name="Environ. Microbiol.">
        <title>Novel energy conservation strategies and behaviour of Pelotomaculum schinkii driving syntrophic propionate catabolism.</title>
        <authorList>
            <person name="Hidalgo-Ahumada C.A.P."/>
            <person name="Nobu M.K."/>
            <person name="Narihiro T."/>
            <person name="Tamaki H."/>
            <person name="Liu W.T."/>
            <person name="Kamagata Y."/>
            <person name="Stams A.J.M."/>
            <person name="Imachi H."/>
            <person name="Sousa D.Z."/>
        </authorList>
    </citation>
    <scope>NUCLEOTIDE SEQUENCE [LARGE SCALE GENOMIC DNA]</scope>
    <source>
        <strain evidence="11 12">HH</strain>
    </source>
</reference>
<dbReference type="PRINTS" id="PR00344">
    <property type="entry name" value="BCTRLSENSOR"/>
</dbReference>
<keyword evidence="8" id="KW-0902">Two-component regulatory system</keyword>
<evidence type="ECO:0000256" key="1">
    <source>
        <dbReference type="ARBA" id="ARBA00000085"/>
    </source>
</evidence>
<dbReference type="CDD" id="cd00130">
    <property type="entry name" value="PAS"/>
    <property type="match status" value="1"/>
</dbReference>
<proteinExistence type="predicted"/>
<dbReference type="GO" id="GO:0000155">
    <property type="term" value="F:phosphorelay sensor kinase activity"/>
    <property type="evidence" value="ECO:0007669"/>
    <property type="project" value="InterPro"/>
</dbReference>
<dbReference type="InterPro" id="IPR000014">
    <property type="entry name" value="PAS"/>
</dbReference>
<dbReference type="Gene3D" id="3.30.565.10">
    <property type="entry name" value="Histidine kinase-like ATPase, C-terminal domain"/>
    <property type="match status" value="1"/>
</dbReference>
<dbReference type="InterPro" id="IPR035965">
    <property type="entry name" value="PAS-like_dom_sf"/>
</dbReference>
<dbReference type="SUPFAM" id="SSF55785">
    <property type="entry name" value="PYP-like sensor domain (PAS domain)"/>
    <property type="match status" value="1"/>
</dbReference>
<feature type="domain" description="PAS" evidence="10">
    <location>
        <begin position="5"/>
        <end position="56"/>
    </location>
</feature>
<keyword evidence="7" id="KW-0067">ATP-binding</keyword>
<dbReference type="RefSeq" id="WP_190239230.1">
    <property type="nucleotide sequence ID" value="NZ_QFGA01000001.1"/>
</dbReference>
<dbReference type="PROSITE" id="PS50109">
    <property type="entry name" value="HIS_KIN"/>
    <property type="match status" value="1"/>
</dbReference>
<dbReference type="SUPFAM" id="SSF55874">
    <property type="entry name" value="ATPase domain of HSP90 chaperone/DNA topoisomerase II/histidine kinase"/>
    <property type="match status" value="1"/>
</dbReference>
<dbReference type="GO" id="GO:0006355">
    <property type="term" value="P:regulation of DNA-templated transcription"/>
    <property type="evidence" value="ECO:0007669"/>
    <property type="project" value="InterPro"/>
</dbReference>
<comment type="catalytic activity">
    <reaction evidence="1">
        <text>ATP + protein L-histidine = ADP + protein N-phospho-L-histidine.</text>
        <dbReference type="EC" id="2.7.13.3"/>
    </reaction>
</comment>
<evidence type="ECO:0000256" key="5">
    <source>
        <dbReference type="ARBA" id="ARBA00022741"/>
    </source>
</evidence>
<protein>
    <recommendedName>
        <fullName evidence="2">histidine kinase</fullName>
        <ecNumber evidence="2">2.7.13.3</ecNumber>
    </recommendedName>
</protein>
<evidence type="ECO:0000259" key="10">
    <source>
        <dbReference type="PROSITE" id="PS50112"/>
    </source>
</evidence>
<dbReference type="PROSITE" id="PS50112">
    <property type="entry name" value="PAS"/>
    <property type="match status" value="1"/>
</dbReference>
<dbReference type="NCBIfam" id="TIGR00229">
    <property type="entry name" value="sensory_box"/>
    <property type="match status" value="1"/>
</dbReference>
<evidence type="ECO:0000313" key="11">
    <source>
        <dbReference type="EMBL" id="TEB07299.1"/>
    </source>
</evidence>
<evidence type="ECO:0000256" key="7">
    <source>
        <dbReference type="ARBA" id="ARBA00022840"/>
    </source>
</evidence>
<dbReference type="EMBL" id="QFGA01000001">
    <property type="protein sequence ID" value="TEB07299.1"/>
    <property type="molecule type" value="Genomic_DNA"/>
</dbReference>
<evidence type="ECO:0000256" key="8">
    <source>
        <dbReference type="ARBA" id="ARBA00023012"/>
    </source>
</evidence>
<keyword evidence="6 11" id="KW-0418">Kinase</keyword>